<evidence type="ECO:0000313" key="1">
    <source>
        <dbReference type="EMBL" id="KAI9178232.1"/>
    </source>
</evidence>
<keyword evidence="2" id="KW-1185">Reference proteome</keyword>
<organism evidence="1 2">
    <name type="scientific">Acer negundo</name>
    <name type="common">Box elder</name>
    <dbReference type="NCBI Taxonomy" id="4023"/>
    <lineage>
        <taxon>Eukaryota</taxon>
        <taxon>Viridiplantae</taxon>
        <taxon>Streptophyta</taxon>
        <taxon>Embryophyta</taxon>
        <taxon>Tracheophyta</taxon>
        <taxon>Spermatophyta</taxon>
        <taxon>Magnoliopsida</taxon>
        <taxon>eudicotyledons</taxon>
        <taxon>Gunneridae</taxon>
        <taxon>Pentapetalae</taxon>
        <taxon>rosids</taxon>
        <taxon>malvids</taxon>
        <taxon>Sapindales</taxon>
        <taxon>Sapindaceae</taxon>
        <taxon>Hippocastanoideae</taxon>
        <taxon>Acereae</taxon>
        <taxon>Acer</taxon>
    </lineage>
</organism>
<sequence length="160" mass="18997">MLRKTYNFDKIDNWRVIRNLEDQLYSALLIEKRYWCQRARVLWLRSGDWNSRFYHSKASSRKARNRIKGLLDDDGRWVDSNAGMVLVISQYFDNLFTTINPSQKDIENLLDVPLYSLKTCILLNRSESGGNIWFFVLAKCQHPPNNHMLLEKHSGDWCIR</sequence>
<dbReference type="AlphaFoldDB" id="A0AAD5IW90"/>
<reference evidence="1" key="2">
    <citation type="submission" date="2023-02" db="EMBL/GenBank/DDBJ databases">
        <authorList>
            <person name="Swenson N.G."/>
            <person name="Wegrzyn J.L."/>
            <person name="Mcevoy S.L."/>
        </authorList>
    </citation>
    <scope>NUCLEOTIDE SEQUENCE</scope>
    <source>
        <strain evidence="1">91603</strain>
        <tissue evidence="1">Leaf</tissue>
    </source>
</reference>
<accession>A0AAD5IW90</accession>
<dbReference type="Proteomes" id="UP001064489">
    <property type="component" value="Chromosome 5"/>
</dbReference>
<protein>
    <submittedName>
        <fullName evidence="1">Uncharacterized protein</fullName>
    </submittedName>
</protein>
<evidence type="ECO:0000313" key="2">
    <source>
        <dbReference type="Proteomes" id="UP001064489"/>
    </source>
</evidence>
<dbReference type="EMBL" id="JAJSOW010000102">
    <property type="protein sequence ID" value="KAI9178232.1"/>
    <property type="molecule type" value="Genomic_DNA"/>
</dbReference>
<reference evidence="1" key="1">
    <citation type="journal article" date="2022" name="Plant J.">
        <title>Strategies of tolerance reflected in two North American maple genomes.</title>
        <authorList>
            <person name="McEvoy S.L."/>
            <person name="Sezen U.U."/>
            <person name="Trouern-Trend A."/>
            <person name="McMahon S.M."/>
            <person name="Schaberg P.G."/>
            <person name="Yang J."/>
            <person name="Wegrzyn J.L."/>
            <person name="Swenson N.G."/>
        </authorList>
    </citation>
    <scope>NUCLEOTIDE SEQUENCE</scope>
    <source>
        <strain evidence="1">91603</strain>
    </source>
</reference>
<proteinExistence type="predicted"/>
<comment type="caution">
    <text evidence="1">The sequence shown here is derived from an EMBL/GenBank/DDBJ whole genome shotgun (WGS) entry which is preliminary data.</text>
</comment>
<name>A0AAD5IW90_ACENE</name>
<gene>
    <name evidence="1" type="ORF">LWI28_024160</name>
</gene>